<gene>
    <name evidence="3" type="ORF">FHG85_01515</name>
</gene>
<accession>A0A7D4AW18</accession>
<dbReference type="Pfam" id="PF00582">
    <property type="entry name" value="Usp"/>
    <property type="match status" value="2"/>
</dbReference>
<feature type="domain" description="UspA" evidence="2">
    <location>
        <begin position="9"/>
        <end position="139"/>
    </location>
</feature>
<dbReference type="RefSeq" id="WP_173072511.1">
    <property type="nucleotide sequence ID" value="NZ_CP041345.1"/>
</dbReference>
<feature type="domain" description="UspA" evidence="2">
    <location>
        <begin position="146"/>
        <end position="271"/>
    </location>
</feature>
<proteinExistence type="inferred from homology"/>
<evidence type="ECO:0000259" key="2">
    <source>
        <dbReference type="Pfam" id="PF00582"/>
    </source>
</evidence>
<dbReference type="EMBL" id="CP041345">
    <property type="protein sequence ID" value="QKG78994.1"/>
    <property type="molecule type" value="Genomic_DNA"/>
</dbReference>
<evidence type="ECO:0000256" key="1">
    <source>
        <dbReference type="ARBA" id="ARBA00008791"/>
    </source>
</evidence>
<dbReference type="PANTHER" id="PTHR46268">
    <property type="entry name" value="STRESS RESPONSE PROTEIN NHAX"/>
    <property type="match status" value="1"/>
</dbReference>
<dbReference type="CDD" id="cd00293">
    <property type="entry name" value="USP-like"/>
    <property type="match status" value="2"/>
</dbReference>
<comment type="similarity">
    <text evidence="1">Belongs to the universal stress protein A family.</text>
</comment>
<dbReference type="PANTHER" id="PTHR46268:SF6">
    <property type="entry name" value="UNIVERSAL STRESS PROTEIN UP12"/>
    <property type="match status" value="1"/>
</dbReference>
<name>A0A7D4AW18_9BACT</name>
<dbReference type="SUPFAM" id="SSF52402">
    <property type="entry name" value="Adenine nucleotide alpha hydrolases-like"/>
    <property type="match status" value="2"/>
</dbReference>
<organism evidence="3 4">
    <name type="scientific">Tenuifilum thalassicum</name>
    <dbReference type="NCBI Taxonomy" id="2590900"/>
    <lineage>
        <taxon>Bacteria</taxon>
        <taxon>Pseudomonadati</taxon>
        <taxon>Bacteroidota</taxon>
        <taxon>Bacteroidia</taxon>
        <taxon>Bacteroidales</taxon>
        <taxon>Tenuifilaceae</taxon>
        <taxon>Tenuifilum</taxon>
    </lineage>
</organism>
<keyword evidence="4" id="KW-1185">Reference proteome</keyword>
<sequence length="296" mass="33877">MNKNKNKGTILVPVDFGDYYEKAIEFALKLAPITNLTIHLVHVLDIKDWWLDDIKEEKLINEAFNKLIKVSRQFNLPESTELKVLTGKRHQRIVEYANDSNARYILMVDNYPFAQEGKRIGSTLENVIMTASQPVITVKCVPDTIFKNMLVPLDLTKNCRIKLFNSVAFALKFDSKLNLVSVVFGGIDPEKSRINEKMEKYSKIYSENHIPHTKKLIKKDEDLAYQEILEYCDEVNCDSIIIMTHKETAKFDNYVGAFAHHIINEAKVPVISLNNAASNQTTKEVITSILDPLNIF</sequence>
<dbReference type="InterPro" id="IPR014729">
    <property type="entry name" value="Rossmann-like_a/b/a_fold"/>
</dbReference>
<dbReference type="Gene3D" id="3.40.50.620">
    <property type="entry name" value="HUPs"/>
    <property type="match status" value="2"/>
</dbReference>
<reference evidence="3 4" key="1">
    <citation type="submission" date="2019-07" db="EMBL/GenBank/DDBJ databases">
        <title>Thalassofilum flectens gen. nov., sp. nov., a novel moderate thermophilic anaerobe from a shallow sea hot spring in Kunashir Island (Russia), representing a new family in the order Bacteroidales, and proposal of Thalassofilacea fam. nov.</title>
        <authorList>
            <person name="Kochetkova T.V."/>
            <person name="Podosokorskaya O.A."/>
            <person name="Novikov A."/>
            <person name="Elcheninov A.G."/>
            <person name="Toshchakov S.V."/>
            <person name="Kublanov I.V."/>
        </authorList>
    </citation>
    <scope>NUCLEOTIDE SEQUENCE [LARGE SCALE GENOMIC DNA]</scope>
    <source>
        <strain evidence="3 4">38-H</strain>
    </source>
</reference>
<protein>
    <submittedName>
        <fullName evidence="3">Universal stress protein</fullName>
    </submittedName>
</protein>
<evidence type="ECO:0000313" key="4">
    <source>
        <dbReference type="Proteomes" id="UP000500961"/>
    </source>
</evidence>
<dbReference type="Proteomes" id="UP000500961">
    <property type="component" value="Chromosome"/>
</dbReference>
<dbReference type="AlphaFoldDB" id="A0A7D4AW18"/>
<dbReference type="KEGG" id="ttz:FHG85_01515"/>
<evidence type="ECO:0000313" key="3">
    <source>
        <dbReference type="EMBL" id="QKG78994.1"/>
    </source>
</evidence>
<dbReference type="InterPro" id="IPR006016">
    <property type="entry name" value="UspA"/>
</dbReference>